<organism evidence="1 3">
    <name type="scientific">Canavalia gladiata</name>
    <name type="common">Sword bean</name>
    <name type="synonym">Dolichos gladiatus</name>
    <dbReference type="NCBI Taxonomy" id="3824"/>
    <lineage>
        <taxon>Eukaryota</taxon>
        <taxon>Viridiplantae</taxon>
        <taxon>Streptophyta</taxon>
        <taxon>Embryophyta</taxon>
        <taxon>Tracheophyta</taxon>
        <taxon>Spermatophyta</taxon>
        <taxon>Magnoliopsida</taxon>
        <taxon>eudicotyledons</taxon>
        <taxon>Gunneridae</taxon>
        <taxon>Pentapetalae</taxon>
        <taxon>rosids</taxon>
        <taxon>fabids</taxon>
        <taxon>Fabales</taxon>
        <taxon>Fabaceae</taxon>
        <taxon>Papilionoideae</taxon>
        <taxon>50 kb inversion clade</taxon>
        <taxon>NPAAA clade</taxon>
        <taxon>indigoferoid/millettioid clade</taxon>
        <taxon>Phaseoleae</taxon>
        <taxon>Canavalia</taxon>
    </lineage>
</organism>
<dbReference type="EMBL" id="JAYMYQ010000011">
    <property type="protein sequence ID" value="KAK7305222.1"/>
    <property type="molecule type" value="Genomic_DNA"/>
</dbReference>
<protein>
    <submittedName>
        <fullName evidence="1">Uncharacterized protein</fullName>
    </submittedName>
</protein>
<accession>A0AAN9PPN6</accession>
<reference evidence="1 3" key="1">
    <citation type="submission" date="2024-01" db="EMBL/GenBank/DDBJ databases">
        <title>The genomes of 5 underutilized Papilionoideae crops provide insights into root nodulation and disease resistanc.</title>
        <authorList>
            <person name="Jiang F."/>
        </authorList>
    </citation>
    <scope>NUCLEOTIDE SEQUENCE [LARGE SCALE GENOMIC DNA]</scope>
    <source>
        <strain evidence="1">LVBAO_FW01</strain>
        <tissue evidence="1">Leaves</tissue>
    </source>
</reference>
<dbReference type="Proteomes" id="UP001367508">
    <property type="component" value="Unassembled WGS sequence"/>
</dbReference>
<evidence type="ECO:0000313" key="1">
    <source>
        <dbReference type="EMBL" id="KAK7305222.1"/>
    </source>
</evidence>
<keyword evidence="3" id="KW-1185">Reference proteome</keyword>
<dbReference type="AlphaFoldDB" id="A0AAN9PPN6"/>
<sequence>MGVTNPDQLFDSHCRIQARNKTELGCSVNIYLIKFIRLPHILMLSPIYSPQVTDATLILAGFPTVKHSKLTGNVTAVMSRT</sequence>
<comment type="caution">
    <text evidence="1">The sequence shown here is derived from an EMBL/GenBank/DDBJ whole genome shotgun (WGS) entry which is preliminary data.</text>
</comment>
<dbReference type="EMBL" id="JAYMYQ010000011">
    <property type="protein sequence ID" value="KAK7305223.1"/>
    <property type="molecule type" value="Genomic_DNA"/>
</dbReference>
<evidence type="ECO:0000313" key="3">
    <source>
        <dbReference type="Proteomes" id="UP001367508"/>
    </source>
</evidence>
<evidence type="ECO:0000313" key="2">
    <source>
        <dbReference type="EMBL" id="KAK7305223.1"/>
    </source>
</evidence>
<gene>
    <name evidence="1" type="ORF">VNO77_43124</name>
    <name evidence="2" type="ORF">VNO77_43125</name>
</gene>
<proteinExistence type="predicted"/>
<name>A0AAN9PPN6_CANGL</name>